<dbReference type="Pfam" id="PF12006">
    <property type="entry name" value="DUF3500"/>
    <property type="match status" value="1"/>
</dbReference>
<evidence type="ECO:0008006" key="3">
    <source>
        <dbReference type="Google" id="ProtNLM"/>
    </source>
</evidence>
<evidence type="ECO:0000313" key="2">
    <source>
        <dbReference type="Proteomes" id="UP000256486"/>
    </source>
</evidence>
<dbReference type="Proteomes" id="UP000256486">
    <property type="component" value="Unassembled WGS sequence"/>
</dbReference>
<accession>A0A3E0VJW0</accession>
<protein>
    <recommendedName>
        <fullName evidence="3">DUF3500 domain-containing protein</fullName>
    </recommendedName>
</protein>
<evidence type="ECO:0000313" key="1">
    <source>
        <dbReference type="EMBL" id="RFA10252.1"/>
    </source>
</evidence>
<keyword evidence="2" id="KW-1185">Reference proteome</keyword>
<dbReference type="OrthoDB" id="581140at2"/>
<organism evidence="1 2">
    <name type="scientific">Subtercola boreus</name>
    <dbReference type="NCBI Taxonomy" id="120213"/>
    <lineage>
        <taxon>Bacteria</taxon>
        <taxon>Bacillati</taxon>
        <taxon>Actinomycetota</taxon>
        <taxon>Actinomycetes</taxon>
        <taxon>Micrococcales</taxon>
        <taxon>Microbacteriaceae</taxon>
        <taxon>Subtercola</taxon>
    </lineage>
</organism>
<dbReference type="PANTHER" id="PTHR37489:SF1">
    <property type="entry name" value="DUF3500 DOMAIN-CONTAINING PROTEIN"/>
    <property type="match status" value="1"/>
</dbReference>
<gene>
    <name evidence="1" type="ORF">B7R54_14325</name>
</gene>
<dbReference type="InterPro" id="IPR021889">
    <property type="entry name" value="DUF3500"/>
</dbReference>
<name>A0A3E0VJW0_9MICO</name>
<reference evidence="1 2" key="1">
    <citation type="submission" date="2017-04" db="EMBL/GenBank/DDBJ databases">
        <title>Comparative genome analysis of Subtercola boreus.</title>
        <authorList>
            <person name="Cho Y.-J."/>
            <person name="Cho A."/>
            <person name="Kim O.-S."/>
            <person name="Lee J.-I."/>
        </authorList>
    </citation>
    <scope>NUCLEOTIDE SEQUENCE [LARGE SCALE GENOMIC DNA]</scope>
    <source>
        <strain evidence="1 2">K300</strain>
    </source>
</reference>
<comment type="caution">
    <text evidence="1">The sequence shown here is derived from an EMBL/GenBank/DDBJ whole genome shotgun (WGS) entry which is preliminary data.</text>
</comment>
<proteinExistence type="predicted"/>
<dbReference type="RefSeq" id="WP_116415634.1">
    <property type="nucleotide sequence ID" value="NZ_NBWZ01000001.1"/>
</dbReference>
<dbReference type="EMBL" id="NBWZ01000001">
    <property type="protein sequence ID" value="RFA10252.1"/>
    <property type="molecule type" value="Genomic_DNA"/>
</dbReference>
<dbReference type="AlphaFoldDB" id="A0A3E0VJW0"/>
<sequence>MTNPEHEDAQTIQKLLVGVIGLLDTFSAEQRAASAFEFDDPRRLDWDIIPKPDRVGVSLHNLDRHQKVVVLDLIRLVVSHEVYTKVLAIMQLEHVLRKIEADFLGVGAPLWRTSDSYFLSIFGRPGFEDTWSLRFLGHHVCLNVTIVNQRWISTTPSALGQQPVIGAGVLNPLADDEGLGFALIESLDDRQRVSAVIHDVAPADFVSRQVPHIGALEYPDHYDLGMPQYQISTADRKALALVRAEPSGIAGDQLDESQRATLDRLVGTFLARLPVAAAAEYRSQLAADGPTGIHFAWAGGLERGTPHYFRVQTRSLLIELVNAVDSGNHIHSVIRDFEHDFAHDSLQKHDAHIAEYGSHLSTRTASSEGVELRANDWSW</sequence>
<dbReference type="PANTHER" id="PTHR37489">
    <property type="entry name" value="DUF3500 DOMAIN-CONTAINING PROTEIN"/>
    <property type="match status" value="1"/>
</dbReference>